<evidence type="ECO:0000313" key="1">
    <source>
        <dbReference type="EMBL" id="KAH3784201.1"/>
    </source>
</evidence>
<gene>
    <name evidence="1" type="ORF">DPMN_162153</name>
</gene>
<proteinExistence type="predicted"/>
<dbReference type="Proteomes" id="UP000828390">
    <property type="component" value="Unassembled WGS sequence"/>
</dbReference>
<name>A0A9D4EQY6_DREPO</name>
<accession>A0A9D4EQY6</accession>
<protein>
    <submittedName>
        <fullName evidence="1">Uncharacterized protein</fullName>
    </submittedName>
</protein>
<organism evidence="1 2">
    <name type="scientific">Dreissena polymorpha</name>
    <name type="common">Zebra mussel</name>
    <name type="synonym">Mytilus polymorpha</name>
    <dbReference type="NCBI Taxonomy" id="45954"/>
    <lineage>
        <taxon>Eukaryota</taxon>
        <taxon>Metazoa</taxon>
        <taxon>Spiralia</taxon>
        <taxon>Lophotrochozoa</taxon>
        <taxon>Mollusca</taxon>
        <taxon>Bivalvia</taxon>
        <taxon>Autobranchia</taxon>
        <taxon>Heteroconchia</taxon>
        <taxon>Euheterodonta</taxon>
        <taxon>Imparidentia</taxon>
        <taxon>Neoheterodontei</taxon>
        <taxon>Myida</taxon>
        <taxon>Dreissenoidea</taxon>
        <taxon>Dreissenidae</taxon>
        <taxon>Dreissena</taxon>
    </lineage>
</organism>
<reference evidence="1" key="1">
    <citation type="journal article" date="2019" name="bioRxiv">
        <title>The Genome of the Zebra Mussel, Dreissena polymorpha: A Resource for Invasive Species Research.</title>
        <authorList>
            <person name="McCartney M.A."/>
            <person name="Auch B."/>
            <person name="Kono T."/>
            <person name="Mallez S."/>
            <person name="Zhang Y."/>
            <person name="Obille A."/>
            <person name="Becker A."/>
            <person name="Abrahante J.E."/>
            <person name="Garbe J."/>
            <person name="Badalamenti J.P."/>
            <person name="Herman A."/>
            <person name="Mangelson H."/>
            <person name="Liachko I."/>
            <person name="Sullivan S."/>
            <person name="Sone E.D."/>
            <person name="Koren S."/>
            <person name="Silverstein K.A.T."/>
            <person name="Beckman K.B."/>
            <person name="Gohl D.M."/>
        </authorList>
    </citation>
    <scope>NUCLEOTIDE SEQUENCE</scope>
    <source>
        <strain evidence="1">Duluth1</strain>
        <tissue evidence="1">Whole animal</tissue>
    </source>
</reference>
<comment type="caution">
    <text evidence="1">The sequence shown here is derived from an EMBL/GenBank/DDBJ whole genome shotgun (WGS) entry which is preliminary data.</text>
</comment>
<dbReference type="EMBL" id="JAIWYP010000008">
    <property type="protein sequence ID" value="KAH3784201.1"/>
    <property type="molecule type" value="Genomic_DNA"/>
</dbReference>
<dbReference type="AlphaFoldDB" id="A0A9D4EQY6"/>
<keyword evidence="2" id="KW-1185">Reference proteome</keyword>
<reference evidence="1" key="2">
    <citation type="submission" date="2020-11" db="EMBL/GenBank/DDBJ databases">
        <authorList>
            <person name="McCartney M.A."/>
            <person name="Auch B."/>
            <person name="Kono T."/>
            <person name="Mallez S."/>
            <person name="Becker A."/>
            <person name="Gohl D.M."/>
            <person name="Silverstein K.A.T."/>
            <person name="Koren S."/>
            <person name="Bechman K.B."/>
            <person name="Herman A."/>
            <person name="Abrahante J.E."/>
            <person name="Garbe J."/>
        </authorList>
    </citation>
    <scope>NUCLEOTIDE SEQUENCE</scope>
    <source>
        <strain evidence="1">Duluth1</strain>
        <tissue evidence="1">Whole animal</tissue>
    </source>
</reference>
<sequence length="59" mass="7211">MKREYYDVNIPELCNARIAVELPRIPNPRDKPYSPLQVWNLKYEQVYTRNDNYFFKTSL</sequence>
<evidence type="ECO:0000313" key="2">
    <source>
        <dbReference type="Proteomes" id="UP000828390"/>
    </source>
</evidence>